<dbReference type="KEGG" id="maic:MAIC_02490"/>
<evidence type="ECO:0000313" key="2">
    <source>
        <dbReference type="Proteomes" id="UP000467327"/>
    </source>
</evidence>
<dbReference type="EMBL" id="AP022561">
    <property type="protein sequence ID" value="BBX05446.1"/>
    <property type="molecule type" value="Genomic_DNA"/>
</dbReference>
<dbReference type="AlphaFoldDB" id="A0AAD1MAA1"/>
<protein>
    <submittedName>
        <fullName evidence="1">Uncharacterized protein</fullName>
    </submittedName>
</protein>
<evidence type="ECO:0000313" key="1">
    <source>
        <dbReference type="EMBL" id="BBX05446.1"/>
    </source>
</evidence>
<sequence length="105" mass="11471">MANARLKALPAGPTADTKMRTVLTRTHGLVARFDAVRANGIRETKTARPQPKLARALTAFDFEQVRQALQKIHRAQVMDCGGHLQYLSTSSCWRRPSPGGRGAGC</sequence>
<keyword evidence="2" id="KW-1185">Reference proteome</keyword>
<proteinExistence type="predicted"/>
<accession>A0AAD1MAA1</accession>
<reference evidence="1 2" key="1">
    <citation type="journal article" date="2019" name="Emerg. Microbes Infect.">
        <title>Comprehensive subspecies identification of 175 nontuberculous mycobacteria species based on 7547 genomic profiles.</title>
        <authorList>
            <person name="Matsumoto Y."/>
            <person name="Kinjo T."/>
            <person name="Motooka D."/>
            <person name="Nabeya D."/>
            <person name="Jung N."/>
            <person name="Uechi K."/>
            <person name="Horii T."/>
            <person name="Iida T."/>
            <person name="Fujita J."/>
            <person name="Nakamura S."/>
        </authorList>
    </citation>
    <scope>NUCLEOTIDE SEQUENCE [LARGE SCALE GENOMIC DNA]</scope>
    <source>
        <strain evidence="1 2">JCM 6376</strain>
    </source>
</reference>
<dbReference type="Proteomes" id="UP000467327">
    <property type="component" value="Chromosome"/>
</dbReference>
<organism evidence="1 2">
    <name type="scientific">Mycolicibacterium aichiense</name>
    <dbReference type="NCBI Taxonomy" id="1799"/>
    <lineage>
        <taxon>Bacteria</taxon>
        <taxon>Bacillati</taxon>
        <taxon>Actinomycetota</taxon>
        <taxon>Actinomycetes</taxon>
        <taxon>Mycobacteriales</taxon>
        <taxon>Mycobacteriaceae</taxon>
        <taxon>Mycolicibacterium</taxon>
    </lineage>
</organism>
<gene>
    <name evidence="1" type="ORF">MAIC_02490</name>
</gene>
<name>A0AAD1MAA1_9MYCO</name>